<dbReference type="Pfam" id="PF08922">
    <property type="entry name" value="DUF1905"/>
    <property type="match status" value="1"/>
</dbReference>
<dbReference type="InterPro" id="IPR037079">
    <property type="entry name" value="AF2212/PG0164-like_sf"/>
</dbReference>
<dbReference type="EMBL" id="CP002665">
    <property type="protein sequence ID" value="AEI13621.1"/>
    <property type="molecule type" value="Genomic_DNA"/>
</dbReference>
<evidence type="ECO:0008006" key="3">
    <source>
        <dbReference type="Google" id="ProtNLM"/>
    </source>
</evidence>
<gene>
    <name evidence="1" type="ordered locus">Celgi_3130</name>
</gene>
<protein>
    <recommendedName>
        <fullName evidence="3">DUF1905 domain-containing protein</fullName>
    </recommendedName>
</protein>
<accession>F8A7T8</accession>
<proteinExistence type="predicted"/>
<dbReference type="STRING" id="593907.Celgi_3130"/>
<name>F8A7T8_CELGA</name>
<keyword evidence="2" id="KW-1185">Reference proteome</keyword>
<dbReference type="eggNOG" id="ENOG5032ZPP">
    <property type="taxonomic scope" value="Bacteria"/>
</dbReference>
<dbReference type="HOGENOM" id="CLU_154638_1_1_11"/>
<dbReference type="Gene3D" id="2.40.30.100">
    <property type="entry name" value="AF2212/PG0164-like"/>
    <property type="match status" value="1"/>
</dbReference>
<dbReference type="Proteomes" id="UP000000485">
    <property type="component" value="Chromosome"/>
</dbReference>
<sequence>MLGPMELEFSGEVWHWRGPSPYHFVTVPPPHAAELEAVKRLVTYGWGMIPVAARIGGTPFTTSLFAKDGGFVLPVKDAVRVREGIEVGDTVEVHLTVEGPRPRR</sequence>
<evidence type="ECO:0000313" key="2">
    <source>
        <dbReference type="Proteomes" id="UP000000485"/>
    </source>
</evidence>
<dbReference type="SUPFAM" id="SSF141694">
    <property type="entry name" value="AF2212/PG0164-like"/>
    <property type="match status" value="1"/>
</dbReference>
<reference evidence="2" key="1">
    <citation type="submission" date="2011-04" db="EMBL/GenBank/DDBJ databases">
        <title>Complete sequence of Cellvibrio gilvus ATCC 13127.</title>
        <authorList>
            <person name="Lucas S."/>
            <person name="Han J."/>
            <person name="Lapidus A."/>
            <person name="Cheng J.-F."/>
            <person name="Goodwin L."/>
            <person name="Pitluck S."/>
            <person name="Peters L."/>
            <person name="Munk A."/>
            <person name="Detter J.C."/>
            <person name="Han C."/>
            <person name="Tapia R."/>
            <person name="Land M."/>
            <person name="Hauser L."/>
            <person name="Kyrpides N."/>
            <person name="Ivanova N."/>
            <person name="Ovchinnikova G."/>
            <person name="Pagani I."/>
            <person name="Mead D."/>
            <person name="Brumm P."/>
            <person name="Woyke T."/>
        </authorList>
    </citation>
    <scope>NUCLEOTIDE SEQUENCE [LARGE SCALE GENOMIC DNA]</scope>
    <source>
        <strain evidence="2">ATCC 13127 / NRRL B-14078</strain>
    </source>
</reference>
<dbReference type="AlphaFoldDB" id="F8A7T8"/>
<dbReference type="KEGG" id="cga:Celgi_3130"/>
<evidence type="ECO:0000313" key="1">
    <source>
        <dbReference type="EMBL" id="AEI13621.1"/>
    </source>
</evidence>
<dbReference type="InterPro" id="IPR015018">
    <property type="entry name" value="DUF1905"/>
</dbReference>
<organism evidence="1 2">
    <name type="scientific">Cellulomonas gilvus (strain ATCC 13127 / NRRL B-14078)</name>
    <name type="common">Cellvibrio gilvus</name>
    <dbReference type="NCBI Taxonomy" id="593907"/>
    <lineage>
        <taxon>Bacteria</taxon>
        <taxon>Bacillati</taxon>
        <taxon>Actinomycetota</taxon>
        <taxon>Actinomycetes</taxon>
        <taxon>Micrococcales</taxon>
        <taxon>Cellulomonadaceae</taxon>
        <taxon>Cellulomonas</taxon>
    </lineage>
</organism>